<evidence type="ECO:0000313" key="1">
    <source>
        <dbReference type="EMBL" id="KII63826.1"/>
    </source>
</evidence>
<proteinExistence type="predicted"/>
<protein>
    <submittedName>
        <fullName evidence="1">Uncharacterized protein</fullName>
    </submittedName>
</protein>
<gene>
    <name evidence="1" type="ORF">RF11_15063</name>
</gene>
<name>A0A0C2MQA8_THEKT</name>
<accession>A0A0C2MQA8</accession>
<keyword evidence="2" id="KW-1185">Reference proteome</keyword>
<comment type="caution">
    <text evidence="1">The sequence shown here is derived from an EMBL/GenBank/DDBJ whole genome shotgun (WGS) entry which is preliminary data.</text>
</comment>
<reference evidence="1 2" key="1">
    <citation type="journal article" date="2014" name="Genome Biol. Evol.">
        <title>The genome of the myxosporean Thelohanellus kitauei shows adaptations to nutrient acquisition within its fish host.</title>
        <authorList>
            <person name="Yang Y."/>
            <person name="Xiong J."/>
            <person name="Zhou Z."/>
            <person name="Huo F."/>
            <person name="Miao W."/>
            <person name="Ran C."/>
            <person name="Liu Y."/>
            <person name="Zhang J."/>
            <person name="Feng J."/>
            <person name="Wang M."/>
            <person name="Wang M."/>
            <person name="Wang L."/>
            <person name="Yao B."/>
        </authorList>
    </citation>
    <scope>NUCLEOTIDE SEQUENCE [LARGE SCALE GENOMIC DNA]</scope>
    <source>
        <strain evidence="1">Wuqing</strain>
    </source>
</reference>
<dbReference type="Proteomes" id="UP000031668">
    <property type="component" value="Unassembled WGS sequence"/>
</dbReference>
<organism evidence="1 2">
    <name type="scientific">Thelohanellus kitauei</name>
    <name type="common">Myxosporean</name>
    <dbReference type="NCBI Taxonomy" id="669202"/>
    <lineage>
        <taxon>Eukaryota</taxon>
        <taxon>Metazoa</taxon>
        <taxon>Cnidaria</taxon>
        <taxon>Myxozoa</taxon>
        <taxon>Myxosporea</taxon>
        <taxon>Bivalvulida</taxon>
        <taxon>Platysporina</taxon>
        <taxon>Myxobolidae</taxon>
        <taxon>Thelohanellus</taxon>
    </lineage>
</organism>
<dbReference type="EMBL" id="JWZT01004591">
    <property type="protein sequence ID" value="KII63826.1"/>
    <property type="molecule type" value="Genomic_DNA"/>
</dbReference>
<evidence type="ECO:0000313" key="2">
    <source>
        <dbReference type="Proteomes" id="UP000031668"/>
    </source>
</evidence>
<dbReference type="AlphaFoldDB" id="A0A0C2MQA8"/>
<sequence>MIYLKKYHKEPPEKCAKYFNPAIECVDAGEREGARDALMVASEVNEQELDLVSASANYLAAEHCYHQALRERKSTGNSIKYRNEIEWWKEYHGEFKKKLTDTIDIVEESAGQRSNMATNKDHTSNHVLRKHVCEHA</sequence>